<reference evidence="2" key="1">
    <citation type="submission" date="2013-05" db="EMBL/GenBank/DDBJ databases">
        <title>The Genome sequence of Mucor circinelloides f. circinelloides 1006PhL.</title>
        <authorList>
            <consortium name="The Broad Institute Genomics Platform"/>
            <person name="Cuomo C."/>
            <person name="Earl A."/>
            <person name="Findley K."/>
            <person name="Lee S.C."/>
            <person name="Walker B."/>
            <person name="Young S."/>
            <person name="Zeng Q."/>
            <person name="Gargeya S."/>
            <person name="Fitzgerald M."/>
            <person name="Haas B."/>
            <person name="Abouelleil A."/>
            <person name="Allen A.W."/>
            <person name="Alvarado L."/>
            <person name="Arachchi H.M."/>
            <person name="Berlin A.M."/>
            <person name="Chapman S.B."/>
            <person name="Gainer-Dewar J."/>
            <person name="Goldberg J."/>
            <person name="Griggs A."/>
            <person name="Gujja S."/>
            <person name="Hansen M."/>
            <person name="Howarth C."/>
            <person name="Imamovic A."/>
            <person name="Ireland A."/>
            <person name="Larimer J."/>
            <person name="McCowan C."/>
            <person name="Murphy C."/>
            <person name="Pearson M."/>
            <person name="Poon T.W."/>
            <person name="Priest M."/>
            <person name="Roberts A."/>
            <person name="Saif S."/>
            <person name="Shea T."/>
            <person name="Sisk P."/>
            <person name="Sykes S."/>
            <person name="Wortman J."/>
            <person name="Nusbaum C."/>
            <person name="Birren B."/>
        </authorList>
    </citation>
    <scope>NUCLEOTIDE SEQUENCE [LARGE SCALE GENOMIC DNA]</scope>
    <source>
        <strain evidence="2">1006PhL</strain>
    </source>
</reference>
<dbReference type="Proteomes" id="UP000014254">
    <property type="component" value="Unassembled WGS sequence"/>
</dbReference>
<evidence type="ECO:0000313" key="2">
    <source>
        <dbReference type="Proteomes" id="UP000014254"/>
    </source>
</evidence>
<name>S2JI28_MUCC1</name>
<dbReference type="OrthoDB" id="2213340at2759"/>
<dbReference type="OMA" id="PAIFKHA"/>
<organism evidence="1 2">
    <name type="scientific">Mucor circinelloides f. circinelloides (strain 1006PhL)</name>
    <name type="common">Mucormycosis agent</name>
    <name type="synonym">Calyptromyces circinelloides</name>
    <dbReference type="NCBI Taxonomy" id="1220926"/>
    <lineage>
        <taxon>Eukaryota</taxon>
        <taxon>Fungi</taxon>
        <taxon>Fungi incertae sedis</taxon>
        <taxon>Mucoromycota</taxon>
        <taxon>Mucoromycotina</taxon>
        <taxon>Mucoromycetes</taxon>
        <taxon>Mucorales</taxon>
        <taxon>Mucorineae</taxon>
        <taxon>Mucoraceae</taxon>
        <taxon>Mucor</taxon>
    </lineage>
</organism>
<proteinExistence type="predicted"/>
<keyword evidence="2" id="KW-1185">Reference proteome</keyword>
<dbReference type="AlphaFoldDB" id="S2JI28"/>
<accession>S2JI28</accession>
<evidence type="ECO:0000313" key="1">
    <source>
        <dbReference type="EMBL" id="EPB89549.1"/>
    </source>
</evidence>
<dbReference type="EMBL" id="KE123933">
    <property type="protein sequence ID" value="EPB89549.1"/>
    <property type="molecule type" value="Genomic_DNA"/>
</dbReference>
<dbReference type="VEuPathDB" id="FungiDB:HMPREF1544_03633"/>
<sequence>MSSYMAHSDLPQPAIFKHAKPHQDELATTLKAFLDRHAVNASKLTIDDDNVGRGLVCAFTDGTSKIEGVMLYLKKPEIQTYLEQQGYKCTPSSTSAVIQCVKTKPSFSLAKL</sequence>
<protein>
    <submittedName>
        <fullName evidence="1">Uncharacterized protein</fullName>
    </submittedName>
</protein>
<gene>
    <name evidence="1" type="ORF">HMPREF1544_03633</name>
</gene>
<dbReference type="InParanoid" id="S2JI28"/>